<gene>
    <name evidence="1" type="ORF">WI38_19975</name>
</gene>
<dbReference type="AlphaFoldDB" id="A0A102L6B2"/>
<evidence type="ECO:0000313" key="2">
    <source>
        <dbReference type="Proteomes" id="UP000065521"/>
    </source>
</evidence>
<dbReference type="Proteomes" id="UP000065521">
    <property type="component" value="Unassembled WGS sequence"/>
</dbReference>
<reference evidence="1 2" key="1">
    <citation type="submission" date="2015-11" db="EMBL/GenBank/DDBJ databases">
        <title>Expanding the genomic diversity of Burkholderia species for the development of highly accurate diagnostics.</title>
        <authorList>
            <person name="Sahl J."/>
            <person name="Keim P."/>
            <person name="Wagner D."/>
        </authorList>
    </citation>
    <scope>NUCLEOTIDE SEQUENCE [LARGE SCALE GENOMIC DNA]</scope>
    <source>
        <strain evidence="1 2">RF32-BP4</strain>
    </source>
</reference>
<comment type="caution">
    <text evidence="1">The sequence shown here is derived from an EMBL/GenBank/DDBJ whole genome shotgun (WGS) entry which is preliminary data.</text>
</comment>
<protein>
    <submittedName>
        <fullName evidence="1">Uncharacterized protein</fullName>
    </submittedName>
</protein>
<accession>A0A102L6B2</accession>
<dbReference type="EMBL" id="LOTN01000038">
    <property type="protein sequence ID" value="KUZ87970.1"/>
    <property type="molecule type" value="Genomic_DNA"/>
</dbReference>
<evidence type="ECO:0000313" key="1">
    <source>
        <dbReference type="EMBL" id="KUZ87970.1"/>
    </source>
</evidence>
<name>A0A102L6B2_9BURK</name>
<proteinExistence type="predicted"/>
<sequence>MVELFFSRRSDRGDAGVAGIQKNCIEFTHLCDYPSDPALQTGKVRRIQAKSDSLLAERCLARA</sequence>
<organism evidence="1 2">
    <name type="scientific">Burkholderia ubonensis</name>
    <dbReference type="NCBI Taxonomy" id="101571"/>
    <lineage>
        <taxon>Bacteria</taxon>
        <taxon>Pseudomonadati</taxon>
        <taxon>Pseudomonadota</taxon>
        <taxon>Betaproteobacteria</taxon>
        <taxon>Burkholderiales</taxon>
        <taxon>Burkholderiaceae</taxon>
        <taxon>Burkholderia</taxon>
        <taxon>Burkholderia cepacia complex</taxon>
    </lineage>
</organism>